<accession>A0A3M7S783</accession>
<dbReference type="Proteomes" id="UP000276133">
    <property type="component" value="Unassembled WGS sequence"/>
</dbReference>
<keyword evidence="1" id="KW-1133">Transmembrane helix</keyword>
<reference evidence="2 3" key="1">
    <citation type="journal article" date="2018" name="Sci. Rep.">
        <title>Genomic signatures of local adaptation to the degree of environmental predictability in rotifers.</title>
        <authorList>
            <person name="Franch-Gras L."/>
            <person name="Hahn C."/>
            <person name="Garcia-Roger E.M."/>
            <person name="Carmona M.J."/>
            <person name="Serra M."/>
            <person name="Gomez A."/>
        </authorList>
    </citation>
    <scope>NUCLEOTIDE SEQUENCE [LARGE SCALE GENOMIC DNA]</scope>
    <source>
        <strain evidence="2">HYR1</strain>
    </source>
</reference>
<keyword evidence="1" id="KW-0812">Transmembrane</keyword>
<proteinExistence type="predicted"/>
<feature type="transmembrane region" description="Helical" evidence="1">
    <location>
        <begin position="69"/>
        <end position="89"/>
    </location>
</feature>
<organism evidence="2 3">
    <name type="scientific">Brachionus plicatilis</name>
    <name type="common">Marine rotifer</name>
    <name type="synonym">Brachionus muelleri</name>
    <dbReference type="NCBI Taxonomy" id="10195"/>
    <lineage>
        <taxon>Eukaryota</taxon>
        <taxon>Metazoa</taxon>
        <taxon>Spiralia</taxon>
        <taxon>Gnathifera</taxon>
        <taxon>Rotifera</taxon>
        <taxon>Eurotatoria</taxon>
        <taxon>Monogononta</taxon>
        <taxon>Pseudotrocha</taxon>
        <taxon>Ploima</taxon>
        <taxon>Brachionidae</taxon>
        <taxon>Brachionus</taxon>
    </lineage>
</organism>
<dbReference type="EMBL" id="REGN01001907">
    <property type="protein sequence ID" value="RNA31693.1"/>
    <property type="molecule type" value="Genomic_DNA"/>
</dbReference>
<protein>
    <submittedName>
        <fullName evidence="2">Uncharacterized protein</fullName>
    </submittedName>
</protein>
<gene>
    <name evidence="2" type="ORF">BpHYR1_004625</name>
</gene>
<keyword evidence="1" id="KW-0472">Membrane</keyword>
<evidence type="ECO:0000256" key="1">
    <source>
        <dbReference type="SAM" id="Phobius"/>
    </source>
</evidence>
<name>A0A3M7S783_BRAPC</name>
<dbReference type="AlphaFoldDB" id="A0A3M7S783"/>
<keyword evidence="3" id="KW-1185">Reference proteome</keyword>
<evidence type="ECO:0000313" key="2">
    <source>
        <dbReference type="EMBL" id="RNA31693.1"/>
    </source>
</evidence>
<sequence>MSKVPLLSASYSSKAYSNFFFGSPLLLRISYHKFIEADVSIVVIIECSENKSSGGSALNLLYNLANSCLSSFPSGLFNIIFYVLAFLSLKIKKLKLFSAFKKSTEWAKLVSLLKSLLNAKGQKNISFKLFDQPPLSQFYIFPHHLFCILKIGQSAKPILKTTVVKVKLDNGKERGSKCGLKKNFKDKKLIINHFDVNLIMNHYQHNMISIV</sequence>
<comment type="caution">
    <text evidence="2">The sequence shown here is derived from an EMBL/GenBank/DDBJ whole genome shotgun (WGS) entry which is preliminary data.</text>
</comment>
<evidence type="ECO:0000313" key="3">
    <source>
        <dbReference type="Proteomes" id="UP000276133"/>
    </source>
</evidence>